<evidence type="ECO:0000256" key="4">
    <source>
        <dbReference type="ARBA" id="ARBA00022692"/>
    </source>
</evidence>
<keyword evidence="6" id="KW-1133">Transmembrane helix</keyword>
<dbReference type="InterPro" id="IPR018108">
    <property type="entry name" value="MCP_transmembrane"/>
</dbReference>
<evidence type="ECO:0000256" key="8">
    <source>
        <dbReference type="PROSITE-ProRule" id="PRU00282"/>
    </source>
</evidence>
<comment type="similarity">
    <text evidence="2 9">Belongs to the mitochondrial carrier (TC 2.A.29) family.</text>
</comment>
<comment type="subcellular location">
    <subcellularLocation>
        <location evidence="1">Membrane</location>
        <topology evidence="1">Multi-pass membrane protein</topology>
    </subcellularLocation>
</comment>
<dbReference type="InterPro" id="IPR002067">
    <property type="entry name" value="MCP"/>
</dbReference>
<evidence type="ECO:0000313" key="10">
    <source>
        <dbReference type="EMBL" id="CAE2255947.1"/>
    </source>
</evidence>
<keyword evidence="5" id="KW-0677">Repeat</keyword>
<dbReference type="PROSITE" id="PS50920">
    <property type="entry name" value="SOLCAR"/>
    <property type="match status" value="2"/>
</dbReference>
<feature type="repeat" description="Solcar" evidence="8">
    <location>
        <begin position="17"/>
        <end position="99"/>
    </location>
</feature>
<evidence type="ECO:0008006" key="12">
    <source>
        <dbReference type="Google" id="ProtNLM"/>
    </source>
</evidence>
<dbReference type="GO" id="GO:0016020">
    <property type="term" value="C:membrane"/>
    <property type="evidence" value="ECO:0007669"/>
    <property type="project" value="UniProtKB-SubCell"/>
</dbReference>
<accession>A0A6U6GG98</accession>
<dbReference type="GO" id="GO:0055085">
    <property type="term" value="P:transmembrane transport"/>
    <property type="evidence" value="ECO:0007669"/>
    <property type="project" value="InterPro"/>
</dbReference>
<evidence type="ECO:0000313" key="11">
    <source>
        <dbReference type="EMBL" id="CAE2255950.1"/>
    </source>
</evidence>
<organism evidence="11">
    <name type="scientific">Odontella aurita</name>
    <dbReference type="NCBI Taxonomy" id="265563"/>
    <lineage>
        <taxon>Eukaryota</taxon>
        <taxon>Sar</taxon>
        <taxon>Stramenopiles</taxon>
        <taxon>Ochrophyta</taxon>
        <taxon>Bacillariophyta</taxon>
        <taxon>Mediophyceae</taxon>
        <taxon>Biddulphiophycidae</taxon>
        <taxon>Eupodiscales</taxon>
        <taxon>Odontellaceae</taxon>
        <taxon>Odontella</taxon>
    </lineage>
</organism>
<evidence type="ECO:0000256" key="6">
    <source>
        <dbReference type="ARBA" id="ARBA00022989"/>
    </source>
</evidence>
<keyword evidence="3 9" id="KW-0813">Transport</keyword>
<evidence type="ECO:0000256" key="1">
    <source>
        <dbReference type="ARBA" id="ARBA00004141"/>
    </source>
</evidence>
<proteinExistence type="inferred from homology"/>
<name>A0A6U6GG98_9STRA</name>
<keyword evidence="4 8" id="KW-0812">Transmembrane</keyword>
<dbReference type="SUPFAM" id="SSF103506">
    <property type="entry name" value="Mitochondrial carrier"/>
    <property type="match status" value="1"/>
</dbReference>
<dbReference type="EMBL" id="HBKQ01035005">
    <property type="protein sequence ID" value="CAE2255950.1"/>
    <property type="molecule type" value="Transcribed_RNA"/>
</dbReference>
<gene>
    <name evidence="10" type="ORF">OAUR00152_LOCUS24022</name>
    <name evidence="11" type="ORF">OAUR00152_LOCUS24025</name>
</gene>
<dbReference type="EMBL" id="HBKQ01035002">
    <property type="protein sequence ID" value="CAE2255947.1"/>
    <property type="molecule type" value="Transcribed_RNA"/>
</dbReference>
<dbReference type="InterPro" id="IPR023395">
    <property type="entry name" value="MCP_dom_sf"/>
</dbReference>
<evidence type="ECO:0000256" key="2">
    <source>
        <dbReference type="ARBA" id="ARBA00006375"/>
    </source>
</evidence>
<reference evidence="11" key="1">
    <citation type="submission" date="2021-01" db="EMBL/GenBank/DDBJ databases">
        <authorList>
            <person name="Corre E."/>
            <person name="Pelletier E."/>
            <person name="Niang G."/>
            <person name="Scheremetjew M."/>
            <person name="Finn R."/>
            <person name="Kale V."/>
            <person name="Holt S."/>
            <person name="Cochrane G."/>
            <person name="Meng A."/>
            <person name="Brown T."/>
            <person name="Cohen L."/>
        </authorList>
    </citation>
    <scope>NUCLEOTIDE SEQUENCE</scope>
    <source>
        <strain evidence="11">Isolate 1302-5</strain>
    </source>
</reference>
<feature type="repeat" description="Solcar" evidence="8">
    <location>
        <begin position="190"/>
        <end position="271"/>
    </location>
</feature>
<evidence type="ECO:0000256" key="3">
    <source>
        <dbReference type="ARBA" id="ARBA00022448"/>
    </source>
</evidence>
<dbReference type="PANTHER" id="PTHR45667">
    <property type="entry name" value="S-ADENOSYLMETHIONINE MITOCHONDRIAL CARRIER PROTEIN"/>
    <property type="match status" value="1"/>
</dbReference>
<dbReference type="AlphaFoldDB" id="A0A6U6GG98"/>
<sequence length="278" mass="29900">MTARPTPPASLTTIGGHAFRRDFVAGAMAGCVMRVALFPVDTLKTNMQRSGTGAGSTLRRLLSEPSSTAALYRGLAPALLEIGVNRGALMGISTAVKGRLPDRIPEAARDAAAGCAAGVVKTTALHPLDTLTCRGQVGRAQWDLLWPRPRPEKLYRGFGPAIVRSSGGMAIWLTARNGLTRSAPESLSRTPWQRDWLVGMTATAATDVCTFPLDTLKKNLQADGGRVVVLAQRLLRDGGVVRLYRGYTPRLAMQAANGGLWNFIYVRVQEMYSAELTH</sequence>
<evidence type="ECO:0000256" key="9">
    <source>
        <dbReference type="RuleBase" id="RU000488"/>
    </source>
</evidence>
<protein>
    <recommendedName>
        <fullName evidence="12">Mitochondrial carrier protein</fullName>
    </recommendedName>
</protein>
<evidence type="ECO:0000256" key="5">
    <source>
        <dbReference type="ARBA" id="ARBA00022737"/>
    </source>
</evidence>
<dbReference type="Pfam" id="PF00153">
    <property type="entry name" value="Mito_carr"/>
    <property type="match status" value="2"/>
</dbReference>
<keyword evidence="7 8" id="KW-0472">Membrane</keyword>
<dbReference type="PRINTS" id="PR00926">
    <property type="entry name" value="MITOCARRIER"/>
</dbReference>
<evidence type="ECO:0000256" key="7">
    <source>
        <dbReference type="ARBA" id="ARBA00023136"/>
    </source>
</evidence>
<dbReference type="Gene3D" id="1.50.40.10">
    <property type="entry name" value="Mitochondrial carrier domain"/>
    <property type="match status" value="2"/>
</dbReference>